<comment type="catalytic activity">
    <reaction evidence="17">
        <text>L-threonyl-[protein] + ATP = O-phospho-L-threonyl-[protein] + ADP + H(+)</text>
        <dbReference type="Rhea" id="RHEA:46608"/>
        <dbReference type="Rhea" id="RHEA-COMP:11060"/>
        <dbReference type="Rhea" id="RHEA-COMP:11605"/>
        <dbReference type="ChEBI" id="CHEBI:15378"/>
        <dbReference type="ChEBI" id="CHEBI:30013"/>
        <dbReference type="ChEBI" id="CHEBI:30616"/>
        <dbReference type="ChEBI" id="CHEBI:61977"/>
        <dbReference type="ChEBI" id="CHEBI:456216"/>
        <dbReference type="EC" id="2.7.11.1"/>
    </reaction>
    <physiologicalReaction direction="left-to-right" evidence="17">
        <dbReference type="Rhea" id="RHEA:46609"/>
    </physiologicalReaction>
</comment>
<feature type="compositionally biased region" description="Basic and acidic residues" evidence="19">
    <location>
        <begin position="697"/>
        <end position="708"/>
    </location>
</feature>
<dbReference type="GeneID" id="27348487"/>
<dbReference type="AlphaFoldDB" id="A0A0D2CRD6"/>
<evidence type="ECO:0000256" key="11">
    <source>
        <dbReference type="ARBA" id="ARBA00022801"/>
    </source>
</evidence>
<evidence type="ECO:0000256" key="17">
    <source>
        <dbReference type="ARBA" id="ARBA00048659"/>
    </source>
</evidence>
<evidence type="ECO:0000256" key="20">
    <source>
        <dbReference type="SAM" id="SignalP"/>
    </source>
</evidence>
<dbReference type="InterPro" id="IPR008271">
    <property type="entry name" value="Ser/Thr_kinase_AS"/>
</dbReference>
<feature type="compositionally biased region" description="Low complexity" evidence="19">
    <location>
        <begin position="580"/>
        <end position="593"/>
    </location>
</feature>
<feature type="compositionally biased region" description="Acidic residues" evidence="19">
    <location>
        <begin position="647"/>
        <end position="658"/>
    </location>
</feature>
<comment type="cofactor">
    <cofactor evidence="1">
        <name>Mg(2+)</name>
        <dbReference type="ChEBI" id="CHEBI:18420"/>
    </cofactor>
</comment>
<sequence length="1191" mass="132458">MAKPPLRPPKGRRGGSKPKTMLTWAIFLLLIAAAHPQSLPPSDAPQRLVASTQSLRSESSRPSAPAGRSPAEIPLLKNDITTVKFRSTDENPENHKLRALAPAHDSLSSSGAVRAPLAQSDESLSQGLSALSARLLQDWEVENIVLLATIDGTIHARDRKTGNERWSLGIPDSPMIQTIHHKLNRSDPEVDGSQYEDDYMFIVEPSKDGNLYIQHRDPRIGLQRLGITVRSLAAETPQFVDDPPLVTISSQETTAYVVDAATGNILQQFDKYRGFSNDDQGRSCRRLSGFELDDPACDPIGTINLGRVEYTIEISHKITTQPLCTIKFAEWVPNKGDSDLQDQYVAPLDNYQIQSYYNGRIIGIDSTADSGKVPRFTHMFDTPVARVFDVVRPLDNRDESAKLVLLARPTDSPLLSSPEIWRNEMQRAERVFVNKTESGVWYAMSELSYPGVTSGASPASSNWNYDSQPLDFDGNLEEIVGVHVLSTEPNLTPLRLTISGPPPVTDLAEEAEKAMAALEAKIPPSLVPVINHPLLSVFNIICASIILFVVGLQMRIPLMLKMQRLLRKAGVEVAVEKTRTQATPGAPAPATTDQQEDQVAEVTGEKDTAEVVSEILEDVIKTPVRSRAQSAAVSVASPAKTVKVFEPNDESSDGESEDEKNKDESNTNENAENGAQPRRRTAKRGKRGGKRNKKGKKTMDPEAMDEKEQLVVEVPTKDGLLQVGKLRIDTREDRCLGRGSNGTAVFPGSLDGREVAVKRLIRSSNSLAAKEIKHLLSSDENPHVIRYFGKEESQHFTYIALERFTTSLDQFIERPLQYPELVKMPEGFDVKDTLRQITDGVQHLHSLKLVHRDIKPQNVLVKAVKSNRPTNGLPKLQFVISDFGLCKPLEEGPESTFAPTANHTAAGTTGWRAPELLVGSRSAVTPNSSSTTASKSTTHSSEGTVIDRPSGRRATKAIDIFSLGCVFYYVMTQGRHPFDVGGTSLGRDLNIKENKFSTEDLRLYEYQFDADDLVMQMLKHDPKERPDTGQILRHPYFWDVADKLEFLCDVSDCYEREKNSISNIFDETAIRTSAEKNSLAELAALESLAPNVIGSSKDWLRALPKTFLTEMGKQRKYSGTKMIDLLRVIRNKKNHFHDLPQDVKEQMLGGSAKGYYEFWAKRFPSLLINCHCLILERGLVERFRMERWFLE</sequence>
<dbReference type="Pfam" id="PF00069">
    <property type="entry name" value="Pkinase"/>
    <property type="match status" value="1"/>
</dbReference>
<dbReference type="GO" id="GO:0046872">
    <property type="term" value="F:metal ion binding"/>
    <property type="evidence" value="ECO:0007669"/>
    <property type="project" value="UniProtKB-KW"/>
</dbReference>
<evidence type="ECO:0000256" key="12">
    <source>
        <dbReference type="ARBA" id="ARBA00022840"/>
    </source>
</evidence>
<dbReference type="Pfam" id="PF06479">
    <property type="entry name" value="Ribonuc_2-5A"/>
    <property type="match status" value="1"/>
</dbReference>
<evidence type="ECO:0000256" key="19">
    <source>
        <dbReference type="SAM" id="MobiDB-lite"/>
    </source>
</evidence>
<evidence type="ECO:0000256" key="1">
    <source>
        <dbReference type="ARBA" id="ARBA00001946"/>
    </source>
</evidence>
<evidence type="ECO:0000313" key="24">
    <source>
        <dbReference type="Proteomes" id="UP000054466"/>
    </source>
</evidence>
<dbReference type="SUPFAM" id="SSF50998">
    <property type="entry name" value="Quinoprotein alcohol dehydrogenase-like"/>
    <property type="match status" value="1"/>
</dbReference>
<dbReference type="InterPro" id="IPR018391">
    <property type="entry name" value="PQQ_b-propeller_rpt"/>
</dbReference>
<evidence type="ECO:0000256" key="16">
    <source>
        <dbReference type="ARBA" id="ARBA00023180"/>
    </source>
</evidence>
<evidence type="ECO:0000256" key="9">
    <source>
        <dbReference type="ARBA" id="ARBA00022741"/>
    </source>
</evidence>
<keyword evidence="10" id="KW-0418">Kinase</keyword>
<keyword evidence="13" id="KW-0460">Magnesium</keyword>
<evidence type="ECO:0000259" key="22">
    <source>
        <dbReference type="PROSITE" id="PS51392"/>
    </source>
</evidence>
<dbReference type="GO" id="GO:0070059">
    <property type="term" value="P:intrinsic apoptotic signaling pathway in response to endoplasmic reticulum stress"/>
    <property type="evidence" value="ECO:0007669"/>
    <property type="project" value="TreeGrafter"/>
</dbReference>
<keyword evidence="4" id="KW-0723">Serine/threonine-protein kinase</keyword>
<reference evidence="23 24" key="1">
    <citation type="submission" date="2015-01" db="EMBL/GenBank/DDBJ databases">
        <title>The Genome Sequence of Cladophialophora immunda CBS83496.</title>
        <authorList>
            <consortium name="The Broad Institute Genomics Platform"/>
            <person name="Cuomo C."/>
            <person name="de Hoog S."/>
            <person name="Gorbushina A."/>
            <person name="Stielow B."/>
            <person name="Teixiera M."/>
            <person name="Abouelleil A."/>
            <person name="Chapman S.B."/>
            <person name="Priest M."/>
            <person name="Young S.K."/>
            <person name="Wortman J."/>
            <person name="Nusbaum C."/>
            <person name="Birren B."/>
        </authorList>
    </citation>
    <scope>NUCLEOTIDE SEQUENCE [LARGE SCALE GENOMIC DNA]</scope>
    <source>
        <strain evidence="23 24">CBS 83496</strain>
    </source>
</reference>
<dbReference type="Gene3D" id="3.30.200.20">
    <property type="entry name" value="Phosphorylase Kinase, domain 1"/>
    <property type="match status" value="1"/>
</dbReference>
<dbReference type="HOGENOM" id="CLU_004875_2_0_1"/>
<dbReference type="Gene3D" id="2.130.10.10">
    <property type="entry name" value="YVTN repeat-like/Quinoprotein amine dehydrogenase"/>
    <property type="match status" value="1"/>
</dbReference>
<dbReference type="RefSeq" id="XP_016246395.1">
    <property type="nucleotide sequence ID" value="XM_016396539.1"/>
</dbReference>
<dbReference type="InterPro" id="IPR015943">
    <property type="entry name" value="WD40/YVTN_repeat-like_dom_sf"/>
</dbReference>
<comment type="catalytic activity">
    <reaction evidence="18">
        <text>L-seryl-[protein] + ATP = O-phospho-L-seryl-[protein] + ADP + H(+)</text>
        <dbReference type="Rhea" id="RHEA:17989"/>
        <dbReference type="Rhea" id="RHEA-COMP:9863"/>
        <dbReference type="Rhea" id="RHEA-COMP:11604"/>
        <dbReference type="ChEBI" id="CHEBI:15378"/>
        <dbReference type="ChEBI" id="CHEBI:29999"/>
        <dbReference type="ChEBI" id="CHEBI:30616"/>
        <dbReference type="ChEBI" id="CHEBI:83421"/>
        <dbReference type="ChEBI" id="CHEBI:456216"/>
        <dbReference type="EC" id="2.7.11.1"/>
    </reaction>
    <physiologicalReaction direction="left-to-right" evidence="18">
        <dbReference type="Rhea" id="RHEA:17990"/>
    </physiologicalReaction>
</comment>
<feature type="domain" description="KEN" evidence="22">
    <location>
        <begin position="1040"/>
        <end position="1191"/>
    </location>
</feature>
<evidence type="ECO:0000256" key="13">
    <source>
        <dbReference type="ARBA" id="ARBA00022842"/>
    </source>
</evidence>
<keyword evidence="14" id="KW-1133">Transmembrane helix</keyword>
<dbReference type="PROSITE" id="PS50011">
    <property type="entry name" value="PROTEIN_KINASE_DOM"/>
    <property type="match status" value="1"/>
</dbReference>
<dbReference type="FunFam" id="1.10.510.10:FF:000572">
    <property type="entry name" value="Serine/threonine-protein kinase/endoribonuclease IRE1"/>
    <property type="match status" value="1"/>
</dbReference>
<dbReference type="GO" id="GO:1990604">
    <property type="term" value="C:IRE1-TRAF2-ASK1 complex"/>
    <property type="evidence" value="ECO:0007669"/>
    <property type="project" value="TreeGrafter"/>
</dbReference>
<dbReference type="OrthoDB" id="63989at2759"/>
<feature type="region of interest" description="Disordered" evidence="19">
    <location>
        <begin position="642"/>
        <end position="708"/>
    </location>
</feature>
<keyword evidence="24" id="KW-1185">Reference proteome</keyword>
<dbReference type="SUPFAM" id="SSF56112">
    <property type="entry name" value="Protein kinase-like (PK-like)"/>
    <property type="match status" value="1"/>
</dbReference>
<dbReference type="GO" id="GO:0004521">
    <property type="term" value="F:RNA endonuclease activity"/>
    <property type="evidence" value="ECO:0007669"/>
    <property type="project" value="InterPro"/>
</dbReference>
<evidence type="ECO:0000256" key="8">
    <source>
        <dbReference type="ARBA" id="ARBA00022729"/>
    </source>
</evidence>
<evidence type="ECO:0000313" key="23">
    <source>
        <dbReference type="EMBL" id="KIW26179.1"/>
    </source>
</evidence>
<dbReference type="STRING" id="569365.A0A0D2CRD6"/>
<dbReference type="InterPro" id="IPR010513">
    <property type="entry name" value="KEN_dom"/>
</dbReference>
<accession>A0A0D2CRD6</accession>
<keyword evidence="15" id="KW-0472">Membrane</keyword>
<feature type="compositionally biased region" description="Basic residues" evidence="19">
    <location>
        <begin position="677"/>
        <end position="696"/>
    </location>
</feature>
<keyword evidence="5" id="KW-0808">Transferase</keyword>
<evidence type="ECO:0000256" key="6">
    <source>
        <dbReference type="ARBA" id="ARBA00022692"/>
    </source>
</evidence>
<feature type="signal peptide" evidence="20">
    <location>
        <begin position="1"/>
        <end position="36"/>
    </location>
</feature>
<dbReference type="PANTHER" id="PTHR13954">
    <property type="entry name" value="IRE1-RELATED"/>
    <property type="match status" value="1"/>
</dbReference>
<keyword evidence="6" id="KW-0812">Transmembrane</keyword>
<feature type="region of interest" description="Disordered" evidence="19">
    <location>
        <begin position="921"/>
        <end position="949"/>
    </location>
</feature>
<dbReference type="GO" id="GO:0036498">
    <property type="term" value="P:IRE1-mediated unfolded protein response"/>
    <property type="evidence" value="ECO:0007669"/>
    <property type="project" value="UniProtKB-ARBA"/>
</dbReference>
<dbReference type="EC" id="2.7.11.1" evidence="3"/>
<keyword evidence="9" id="KW-0547">Nucleotide-binding</keyword>
<evidence type="ECO:0000256" key="4">
    <source>
        <dbReference type="ARBA" id="ARBA00022527"/>
    </source>
</evidence>
<dbReference type="PANTHER" id="PTHR13954:SF6">
    <property type="entry name" value="NON-SPECIFIC SERINE_THREONINE PROTEIN KINASE"/>
    <property type="match status" value="1"/>
</dbReference>
<keyword evidence="8 20" id="KW-0732">Signal</keyword>
<proteinExistence type="predicted"/>
<feature type="compositionally biased region" description="Low complexity" evidence="19">
    <location>
        <begin position="928"/>
        <end position="941"/>
    </location>
</feature>
<feature type="domain" description="Protein kinase" evidence="21">
    <location>
        <begin position="730"/>
        <end position="1037"/>
    </location>
</feature>
<evidence type="ECO:0000256" key="7">
    <source>
        <dbReference type="ARBA" id="ARBA00022723"/>
    </source>
</evidence>
<evidence type="ECO:0000256" key="14">
    <source>
        <dbReference type="ARBA" id="ARBA00022989"/>
    </source>
</evidence>
<dbReference type="GO" id="GO:0005524">
    <property type="term" value="F:ATP binding"/>
    <property type="evidence" value="ECO:0007669"/>
    <property type="project" value="UniProtKB-KW"/>
</dbReference>
<dbReference type="InterPro" id="IPR000719">
    <property type="entry name" value="Prot_kinase_dom"/>
</dbReference>
<dbReference type="InterPro" id="IPR011047">
    <property type="entry name" value="Quinoprotein_ADH-like_sf"/>
</dbReference>
<dbReference type="CDD" id="cd09769">
    <property type="entry name" value="Luminal_IRE1"/>
    <property type="match status" value="1"/>
</dbReference>
<keyword evidence="7" id="KW-0479">Metal-binding</keyword>
<dbReference type="PROSITE" id="PS51392">
    <property type="entry name" value="KEN"/>
    <property type="match status" value="1"/>
</dbReference>
<keyword evidence="16" id="KW-0325">Glycoprotein</keyword>
<evidence type="ECO:0000256" key="15">
    <source>
        <dbReference type="ARBA" id="ARBA00023136"/>
    </source>
</evidence>
<dbReference type="VEuPathDB" id="FungiDB:PV07_09293"/>
<feature type="region of interest" description="Disordered" evidence="19">
    <location>
        <begin position="40"/>
        <end position="73"/>
    </location>
</feature>
<evidence type="ECO:0000256" key="18">
    <source>
        <dbReference type="ARBA" id="ARBA00048977"/>
    </source>
</evidence>
<feature type="region of interest" description="Disordered" evidence="19">
    <location>
        <begin position="577"/>
        <end position="606"/>
    </location>
</feature>
<comment type="subcellular location">
    <subcellularLocation>
        <location evidence="2">Membrane</location>
        <topology evidence="2">Single-pass type I membrane protein</topology>
    </subcellularLocation>
</comment>
<dbReference type="FunFam" id="3.30.200.20:FF:000077">
    <property type="entry name" value="Putative Serine/threonine-protein kinase/endoribonuclease IRE1"/>
    <property type="match status" value="1"/>
</dbReference>
<dbReference type="InterPro" id="IPR045133">
    <property type="entry name" value="IRE1/2-like"/>
</dbReference>
<dbReference type="GO" id="GO:0006397">
    <property type="term" value="P:mRNA processing"/>
    <property type="evidence" value="ECO:0007669"/>
    <property type="project" value="InterPro"/>
</dbReference>
<keyword evidence="11" id="KW-0378">Hydrolase</keyword>
<organism evidence="23 24">
    <name type="scientific">Cladophialophora immunda</name>
    <dbReference type="NCBI Taxonomy" id="569365"/>
    <lineage>
        <taxon>Eukaryota</taxon>
        <taxon>Fungi</taxon>
        <taxon>Dikarya</taxon>
        <taxon>Ascomycota</taxon>
        <taxon>Pezizomycotina</taxon>
        <taxon>Eurotiomycetes</taxon>
        <taxon>Chaetothyriomycetidae</taxon>
        <taxon>Chaetothyriales</taxon>
        <taxon>Herpotrichiellaceae</taxon>
        <taxon>Cladophialophora</taxon>
    </lineage>
</organism>
<dbReference type="Proteomes" id="UP000054466">
    <property type="component" value="Unassembled WGS sequence"/>
</dbReference>
<evidence type="ECO:0000256" key="5">
    <source>
        <dbReference type="ARBA" id="ARBA00022679"/>
    </source>
</evidence>
<dbReference type="GO" id="GO:0016787">
    <property type="term" value="F:hydrolase activity"/>
    <property type="evidence" value="ECO:0007669"/>
    <property type="project" value="UniProtKB-KW"/>
</dbReference>
<dbReference type="PROSITE" id="PS00108">
    <property type="entry name" value="PROTEIN_KINASE_ST"/>
    <property type="match status" value="1"/>
</dbReference>
<evidence type="ECO:0000256" key="10">
    <source>
        <dbReference type="ARBA" id="ARBA00022777"/>
    </source>
</evidence>
<dbReference type="SMART" id="SM00220">
    <property type="entry name" value="S_TKc"/>
    <property type="match status" value="1"/>
</dbReference>
<evidence type="ECO:0000256" key="3">
    <source>
        <dbReference type="ARBA" id="ARBA00012513"/>
    </source>
</evidence>
<dbReference type="Gene3D" id="1.10.510.10">
    <property type="entry name" value="Transferase(Phosphotransferase) domain 1"/>
    <property type="match status" value="1"/>
</dbReference>
<keyword evidence="12" id="KW-0067">ATP-binding</keyword>
<feature type="compositionally biased region" description="Low complexity" evidence="19">
    <location>
        <begin position="50"/>
        <end position="71"/>
    </location>
</feature>
<evidence type="ECO:0000256" key="2">
    <source>
        <dbReference type="ARBA" id="ARBA00004479"/>
    </source>
</evidence>
<name>A0A0D2CRD6_9EURO</name>
<dbReference type="SMART" id="SM00564">
    <property type="entry name" value="PQQ"/>
    <property type="match status" value="2"/>
</dbReference>
<dbReference type="InterPro" id="IPR011009">
    <property type="entry name" value="Kinase-like_dom_sf"/>
</dbReference>
<gene>
    <name evidence="23" type="ORF">PV07_09293</name>
</gene>
<dbReference type="SMART" id="SM00580">
    <property type="entry name" value="PUG"/>
    <property type="match status" value="1"/>
</dbReference>
<dbReference type="GO" id="GO:0004674">
    <property type="term" value="F:protein serine/threonine kinase activity"/>
    <property type="evidence" value="ECO:0007669"/>
    <property type="project" value="UniProtKB-KW"/>
</dbReference>
<evidence type="ECO:0000259" key="21">
    <source>
        <dbReference type="PROSITE" id="PS50011"/>
    </source>
</evidence>
<dbReference type="Gene3D" id="1.20.1440.180">
    <property type="entry name" value="KEN domain"/>
    <property type="match status" value="1"/>
</dbReference>
<dbReference type="InterPro" id="IPR038357">
    <property type="entry name" value="KEN_sf"/>
</dbReference>
<dbReference type="GO" id="GO:0051082">
    <property type="term" value="F:unfolded protein binding"/>
    <property type="evidence" value="ECO:0007669"/>
    <property type="project" value="TreeGrafter"/>
</dbReference>
<protein>
    <recommendedName>
        <fullName evidence="3">non-specific serine/threonine protein kinase</fullName>
        <ecNumber evidence="3">2.7.11.1</ecNumber>
    </recommendedName>
</protein>
<feature type="chain" id="PRO_5002250843" description="non-specific serine/threonine protein kinase" evidence="20">
    <location>
        <begin position="37"/>
        <end position="1191"/>
    </location>
</feature>
<dbReference type="EMBL" id="KN847044">
    <property type="protein sequence ID" value="KIW26179.1"/>
    <property type="molecule type" value="Genomic_DNA"/>
</dbReference>